<dbReference type="SUPFAM" id="SSF51126">
    <property type="entry name" value="Pectin lyase-like"/>
    <property type="match status" value="1"/>
</dbReference>
<accession>A0A543CM51</accession>
<dbReference type="InterPro" id="IPR011050">
    <property type="entry name" value="Pectin_lyase_fold/virulence"/>
</dbReference>
<keyword evidence="4" id="KW-0456">Lyase</keyword>
<dbReference type="Gene3D" id="2.160.20.10">
    <property type="entry name" value="Single-stranded right-handed beta-helix, Pectin lyase-like"/>
    <property type="match status" value="1"/>
</dbReference>
<proteinExistence type="predicted"/>
<name>A0A543CM51_9ACTN</name>
<feature type="region of interest" description="Disordered" evidence="1">
    <location>
        <begin position="474"/>
        <end position="495"/>
    </location>
</feature>
<dbReference type="GO" id="GO:0016829">
    <property type="term" value="F:lyase activity"/>
    <property type="evidence" value="ECO:0007669"/>
    <property type="project" value="UniProtKB-KW"/>
</dbReference>
<evidence type="ECO:0000256" key="2">
    <source>
        <dbReference type="SAM" id="SignalP"/>
    </source>
</evidence>
<evidence type="ECO:0000256" key="1">
    <source>
        <dbReference type="SAM" id="MobiDB-lite"/>
    </source>
</evidence>
<organism evidence="4 5">
    <name type="scientific">Actinoallomurus bryophytorum</name>
    <dbReference type="NCBI Taxonomy" id="1490222"/>
    <lineage>
        <taxon>Bacteria</taxon>
        <taxon>Bacillati</taxon>
        <taxon>Actinomycetota</taxon>
        <taxon>Actinomycetes</taxon>
        <taxon>Streptosporangiales</taxon>
        <taxon>Thermomonosporaceae</taxon>
        <taxon>Actinoallomurus</taxon>
    </lineage>
</organism>
<reference evidence="4 5" key="1">
    <citation type="submission" date="2019-06" db="EMBL/GenBank/DDBJ databases">
        <title>Sequencing the genomes of 1000 actinobacteria strains.</title>
        <authorList>
            <person name="Klenk H.-P."/>
        </authorList>
    </citation>
    <scope>NUCLEOTIDE SEQUENCE [LARGE SCALE GENOMIC DNA]</scope>
    <source>
        <strain evidence="4 5">DSM 102200</strain>
    </source>
</reference>
<comment type="caution">
    <text evidence="4">The sequence shown here is derived from an EMBL/GenBank/DDBJ whole genome shotgun (WGS) entry which is preliminary data.</text>
</comment>
<evidence type="ECO:0000259" key="3">
    <source>
        <dbReference type="Pfam" id="PF13229"/>
    </source>
</evidence>
<dbReference type="SMART" id="SM00710">
    <property type="entry name" value="PbH1"/>
    <property type="match status" value="3"/>
</dbReference>
<evidence type="ECO:0000313" key="5">
    <source>
        <dbReference type="Proteomes" id="UP000316096"/>
    </source>
</evidence>
<feature type="chain" id="PRO_5022128080" evidence="2">
    <location>
        <begin position="28"/>
        <end position="495"/>
    </location>
</feature>
<gene>
    <name evidence="4" type="ORF">FB559_3801</name>
</gene>
<keyword evidence="2" id="KW-0732">Signal</keyword>
<dbReference type="InterPro" id="IPR039448">
    <property type="entry name" value="Beta_helix"/>
</dbReference>
<sequence length="495" mass="52146">MGRFARRLLVAVVFIVTTVSFASPALAADARPGTSPATATWPATPTPGTYHVPVYRPATASPHLVVCRPGARLTGVAKQLAGSCAYHEIQKAIDAATTRGTTIYVLPGTYREKSSLAAPKGRCAKLDDEAPLSYDDQRACPHLQSLISIAGMPDLQIEGVGGPVIIEGGKQVGIRADRADGFYLRGVTVRGFGEDGVSVSETDGFVLDQVSGLGNGGHGLASYTSDHGLVTDCTASGNGDAGIATASAADRQGDRLAVEIRRCRSYGNLVGYSGTAGDSVYVHDNVFNGNSTGAMLDSSVQAVGMPQNHAMFVANRVFGNNADLYHDCHARCPRRAVPVGTGMLLAGGDENTYASNLVYDNWRFGIAQYWIPASRRGETDPAKQRDTSHGNRYVGNLMGVTPAGLPAPNGTDFWWDEQGDRNCWQSNASSTGTPRSDPALLPTCDHPSSGGPYAQQGNPAKTFTVTACAAYRPDDKSRLDPPGCTWLTAPPRPAS</sequence>
<dbReference type="RefSeq" id="WP_141956819.1">
    <property type="nucleotide sequence ID" value="NZ_VFOZ01000001.1"/>
</dbReference>
<dbReference type="AlphaFoldDB" id="A0A543CM51"/>
<dbReference type="InterPro" id="IPR006626">
    <property type="entry name" value="PbH1"/>
</dbReference>
<dbReference type="OrthoDB" id="5172916at2"/>
<dbReference type="EMBL" id="VFOZ01000001">
    <property type="protein sequence ID" value="TQL98181.1"/>
    <property type="molecule type" value="Genomic_DNA"/>
</dbReference>
<feature type="domain" description="Right handed beta helix" evidence="3">
    <location>
        <begin position="173"/>
        <end position="296"/>
    </location>
</feature>
<protein>
    <submittedName>
        <fullName evidence="4">Parallel beta helix pectate lyase-like protein</fullName>
    </submittedName>
</protein>
<dbReference type="Proteomes" id="UP000316096">
    <property type="component" value="Unassembled WGS sequence"/>
</dbReference>
<keyword evidence="5" id="KW-1185">Reference proteome</keyword>
<dbReference type="Pfam" id="PF13229">
    <property type="entry name" value="Beta_helix"/>
    <property type="match status" value="1"/>
</dbReference>
<feature type="signal peptide" evidence="2">
    <location>
        <begin position="1"/>
        <end position="27"/>
    </location>
</feature>
<dbReference type="InterPro" id="IPR012334">
    <property type="entry name" value="Pectin_lyas_fold"/>
</dbReference>
<evidence type="ECO:0000313" key="4">
    <source>
        <dbReference type="EMBL" id="TQL98181.1"/>
    </source>
</evidence>